<protein>
    <submittedName>
        <fullName evidence="2">Uncharacterized protein</fullName>
    </submittedName>
</protein>
<feature type="compositionally biased region" description="Basic and acidic residues" evidence="1">
    <location>
        <begin position="63"/>
        <end position="78"/>
    </location>
</feature>
<reference evidence="2 3" key="1">
    <citation type="journal article" date="2017" name="Nat. Commun.">
        <title>Genome assembly with in vitro proximity ligation data and whole-genome triplication in lettuce.</title>
        <authorList>
            <person name="Reyes-Chin-Wo S."/>
            <person name="Wang Z."/>
            <person name="Yang X."/>
            <person name="Kozik A."/>
            <person name="Arikit S."/>
            <person name="Song C."/>
            <person name="Xia L."/>
            <person name="Froenicke L."/>
            <person name="Lavelle D.O."/>
            <person name="Truco M.J."/>
            <person name="Xia R."/>
            <person name="Zhu S."/>
            <person name="Xu C."/>
            <person name="Xu H."/>
            <person name="Xu X."/>
            <person name="Cox K."/>
            <person name="Korf I."/>
            <person name="Meyers B.C."/>
            <person name="Michelmore R.W."/>
        </authorList>
    </citation>
    <scope>NUCLEOTIDE SEQUENCE [LARGE SCALE GENOMIC DNA]</scope>
    <source>
        <strain evidence="3">cv. Salinas</strain>
        <tissue evidence="2">Seedlings</tissue>
    </source>
</reference>
<keyword evidence="3" id="KW-1185">Reference proteome</keyword>
<dbReference type="Proteomes" id="UP000235145">
    <property type="component" value="Unassembled WGS sequence"/>
</dbReference>
<sequence>MERLTRSFSTSTVDINKAWRRKIYDGKIDGSPDHRKDMKTVKFGESRHGRLWKIKKLFHLDGGSDEHDHVDEVAEGGKKSKSKPHQSKIAESKDKFESRLMLEIYKNMSASHELSSMYN</sequence>
<organism evidence="2 3">
    <name type="scientific">Lactuca sativa</name>
    <name type="common">Garden lettuce</name>
    <dbReference type="NCBI Taxonomy" id="4236"/>
    <lineage>
        <taxon>Eukaryota</taxon>
        <taxon>Viridiplantae</taxon>
        <taxon>Streptophyta</taxon>
        <taxon>Embryophyta</taxon>
        <taxon>Tracheophyta</taxon>
        <taxon>Spermatophyta</taxon>
        <taxon>Magnoliopsida</taxon>
        <taxon>eudicotyledons</taxon>
        <taxon>Gunneridae</taxon>
        <taxon>Pentapetalae</taxon>
        <taxon>asterids</taxon>
        <taxon>campanulids</taxon>
        <taxon>Asterales</taxon>
        <taxon>Asteraceae</taxon>
        <taxon>Cichorioideae</taxon>
        <taxon>Cichorieae</taxon>
        <taxon>Lactucinae</taxon>
        <taxon>Lactuca</taxon>
    </lineage>
</organism>
<dbReference type="Gramene" id="rna-gnl|WGS:NBSK|LSAT_3X80881_mrna">
    <property type="protein sequence ID" value="cds-PLY87324.1"/>
    <property type="gene ID" value="gene-LSAT_3X80881"/>
</dbReference>
<evidence type="ECO:0000256" key="1">
    <source>
        <dbReference type="SAM" id="MobiDB-lite"/>
    </source>
</evidence>
<dbReference type="AlphaFoldDB" id="A0A9R1XLY7"/>
<evidence type="ECO:0000313" key="2">
    <source>
        <dbReference type="EMBL" id="KAJ0217779.1"/>
    </source>
</evidence>
<dbReference type="EMBL" id="NBSK02000003">
    <property type="protein sequence ID" value="KAJ0217779.1"/>
    <property type="molecule type" value="Genomic_DNA"/>
</dbReference>
<gene>
    <name evidence="2" type="ORF">LSAT_V11C300132490</name>
</gene>
<accession>A0A9R1XLY7</accession>
<proteinExistence type="predicted"/>
<evidence type="ECO:0000313" key="3">
    <source>
        <dbReference type="Proteomes" id="UP000235145"/>
    </source>
</evidence>
<feature type="region of interest" description="Disordered" evidence="1">
    <location>
        <begin position="63"/>
        <end position="94"/>
    </location>
</feature>
<name>A0A9R1XLY7_LACSA</name>
<comment type="caution">
    <text evidence="2">The sequence shown here is derived from an EMBL/GenBank/DDBJ whole genome shotgun (WGS) entry which is preliminary data.</text>
</comment>